<comment type="caution">
    <text evidence="3">The sequence shown here is derived from an EMBL/GenBank/DDBJ whole genome shotgun (WGS) entry which is preliminary data.</text>
</comment>
<dbReference type="InterPro" id="IPR041650">
    <property type="entry name" value="HEPN_Swt1"/>
</dbReference>
<feature type="region of interest" description="Disordered" evidence="1">
    <location>
        <begin position="1024"/>
        <end position="1043"/>
    </location>
</feature>
<protein>
    <recommendedName>
        <fullName evidence="2">Swt1-like HEPN domain-containing protein</fullName>
    </recommendedName>
</protein>
<evidence type="ECO:0000313" key="3">
    <source>
        <dbReference type="EMBL" id="GAB20465.1"/>
    </source>
</evidence>
<feature type="domain" description="Swt1-like HEPN" evidence="2">
    <location>
        <begin position="18"/>
        <end position="138"/>
    </location>
</feature>
<dbReference type="eggNOG" id="COG1483">
    <property type="taxonomic scope" value="Bacteria"/>
</dbReference>
<dbReference type="Pfam" id="PF04465">
    <property type="entry name" value="DUF499"/>
    <property type="match status" value="1"/>
</dbReference>
<gene>
    <name evidence="3" type="ORF">GOEFS_115_01050</name>
</gene>
<evidence type="ECO:0000313" key="4">
    <source>
        <dbReference type="Proteomes" id="UP000035034"/>
    </source>
</evidence>
<organism evidence="3 4">
    <name type="scientific">Gordonia effusa NBRC 100432</name>
    <dbReference type="NCBI Taxonomy" id="1077974"/>
    <lineage>
        <taxon>Bacteria</taxon>
        <taxon>Bacillati</taxon>
        <taxon>Actinomycetota</taxon>
        <taxon>Actinomycetes</taxon>
        <taxon>Mycobacteriales</taxon>
        <taxon>Gordoniaceae</taxon>
        <taxon>Gordonia</taxon>
    </lineage>
</organism>
<evidence type="ECO:0000259" key="2">
    <source>
        <dbReference type="Pfam" id="PF18731"/>
    </source>
</evidence>
<dbReference type="EMBL" id="BAEH01000115">
    <property type="protein sequence ID" value="GAB20465.1"/>
    <property type="molecule type" value="Genomic_DNA"/>
</dbReference>
<proteinExistence type="predicted"/>
<dbReference type="Pfam" id="PF18731">
    <property type="entry name" value="HEPN_Swt1"/>
    <property type="match status" value="1"/>
</dbReference>
<dbReference type="Proteomes" id="UP000035034">
    <property type="component" value="Unassembled WGS sequence"/>
</dbReference>
<accession>H0R5W4</accession>
<dbReference type="STRING" id="1077974.GOEFS_115_01050"/>
<keyword evidence="4" id="KW-1185">Reference proteome</keyword>
<name>H0R5W4_9ACTN</name>
<dbReference type="AlphaFoldDB" id="H0R5W4"/>
<dbReference type="InterPro" id="IPR007555">
    <property type="entry name" value="DUF499"/>
</dbReference>
<evidence type="ECO:0000256" key="1">
    <source>
        <dbReference type="SAM" id="MobiDB-lite"/>
    </source>
</evidence>
<reference evidence="3 4" key="1">
    <citation type="submission" date="2011-12" db="EMBL/GenBank/DDBJ databases">
        <title>Whole genome shotgun sequence of Gordonia effusa NBRC 100432.</title>
        <authorList>
            <person name="Yoshida I."/>
            <person name="Takarada H."/>
            <person name="Hosoyama A."/>
            <person name="Tsuchikane K."/>
            <person name="Katsumata H."/>
            <person name="Yamazaki S."/>
            <person name="Fujita N."/>
        </authorList>
    </citation>
    <scope>NUCLEOTIDE SEQUENCE [LARGE SCALE GENOMIC DNA]</scope>
    <source>
        <strain evidence="3 4">NBRC 100432</strain>
    </source>
</reference>
<sequence length="1118" mass="123926">MQLKETLMAMNNRDRIHKAMDLLGPALNRFITVAVAPEIGDTAWVDMIRLRDNSKGAPPDKKYNPDDPQTGLRMLTENIPNAAKKGWYPFNGRLSRVQLSWAVELREARNSLAHGEAFVNEDAQRALDTAERFLDAIGAPDEAKEVRTLRNDVVRIAHDREDASAARSNPNLAVGSDNLPPWREVLSPHPDVASGNFNAAEFAADLYSVANPTSDTKKNTEYSDPASFFERTYLTHGLRDLINRNVRRLTGDMNASPVVNLQTNFGGGKTHSMLALWHLASGTSSDHYPDDVAALAKPLDQLTNGVRRVALVGNQLVPARADTRDGRPGIRTVWGELAWQLGGKEAFDLVADSDRTSTSPGAELRDLLALYSPAVILIDEWVAYARQLINADNLPAGDFDTQFTFAQTLTEAANATAGVQVVISIPASSNPADGQDAISDEEVGGEHGREALARLRQIVGRTADQWQPANAQESFEIVRRRIFATPDGTTMTTISAIAKAVVEFYRSHATEFPNEVRENAYIDRIKQCYPIHPELFDRLYEDWSTLDRFQRTRGVLRVMNQIVGTLWQEQDKAPLILPGGIPLESADFVTEISHYLDDPWRPIIDTDVAGKRAIPRQVDKDHDLFGKRGIAERLARAIFMAATPALHTAHKGVDKPRIFLGTAIPGDVPGNFHSALDHLTNRSTYLYTEASRFWYDTHANTTRTARDHAANLPDADVWTEVEDRLNRARKHTRDNTFGGIHVFPTSSAEVSDEQLTRLVIVPMKYTHSARGASTARTWAADVVEHRGAINRTYKNSLVFLTADDKRAPELGSAVRDFIAWRYVSENAEDLNLSSQQTKQAKNRMARADEIVNVRLLETFVWAVYPKQQAGQATYEMTMSSTAGTTDDLIARTATKLDDAIARSRSAALIRMDLDNTLAPAWESGHVTVGQLYTYYATYPYLTRLRDRDSLIDGLLSVYNDTAWSTNGFAFADAYDESTGHYVGLVLPGASENPYLVDSALIVKPDVALAEQQWLADELATTGQPRAATRAADDGPPEPTLTPQTRYFGSVELNPDLPVRDFSTIQREVLQHLSASGVSVEVRVAIRATAPNGFDRSRQRVIRENADTLGFTENIFDTD</sequence>